<dbReference type="EMBL" id="MU865677">
    <property type="protein sequence ID" value="KAK4220649.1"/>
    <property type="molecule type" value="Genomic_DNA"/>
</dbReference>
<comment type="caution">
    <text evidence="1">The sequence shown here is derived from an EMBL/GenBank/DDBJ whole genome shotgun (WGS) entry which is preliminary data.</text>
</comment>
<protein>
    <submittedName>
        <fullName evidence="1">Uncharacterized protein</fullName>
    </submittedName>
</protein>
<feature type="non-terminal residue" evidence="1">
    <location>
        <position position="68"/>
    </location>
</feature>
<reference evidence="1" key="2">
    <citation type="submission" date="2023-05" db="EMBL/GenBank/DDBJ databases">
        <authorList>
            <consortium name="Lawrence Berkeley National Laboratory"/>
            <person name="Steindorff A."/>
            <person name="Hensen N."/>
            <person name="Bonometti L."/>
            <person name="Westerberg I."/>
            <person name="Brannstrom I.O."/>
            <person name="Guillou S."/>
            <person name="Cros-Aarteil S."/>
            <person name="Calhoun S."/>
            <person name="Haridas S."/>
            <person name="Kuo A."/>
            <person name="Mondo S."/>
            <person name="Pangilinan J."/>
            <person name="Riley R."/>
            <person name="Labutti K."/>
            <person name="Andreopoulos B."/>
            <person name="Lipzen A."/>
            <person name="Chen C."/>
            <person name="Yanf M."/>
            <person name="Daum C."/>
            <person name="Ng V."/>
            <person name="Clum A."/>
            <person name="Ohm R."/>
            <person name="Martin F."/>
            <person name="Silar P."/>
            <person name="Natvig D."/>
            <person name="Lalanne C."/>
            <person name="Gautier V."/>
            <person name="Ament-Velasquez S.L."/>
            <person name="Kruys A."/>
            <person name="Hutchinson M.I."/>
            <person name="Powell A.J."/>
            <person name="Barry K."/>
            <person name="Miller A.N."/>
            <person name="Grigoriev I.V."/>
            <person name="Debuchy R."/>
            <person name="Gladieux P."/>
            <person name="Thoren M.H."/>
            <person name="Johannesson H."/>
        </authorList>
    </citation>
    <scope>NUCLEOTIDE SEQUENCE</scope>
    <source>
        <strain evidence="1">CBS 990.96</strain>
    </source>
</reference>
<feature type="non-terminal residue" evidence="1">
    <location>
        <position position="1"/>
    </location>
</feature>
<name>A0AAN6YKB3_9PEZI</name>
<gene>
    <name evidence="1" type="ORF">QBC38DRAFT_525501</name>
</gene>
<evidence type="ECO:0000313" key="2">
    <source>
        <dbReference type="Proteomes" id="UP001301958"/>
    </source>
</evidence>
<accession>A0AAN6YKB3</accession>
<reference evidence="1" key="1">
    <citation type="journal article" date="2023" name="Mol. Phylogenet. Evol.">
        <title>Genome-scale phylogeny and comparative genomics of the fungal order Sordariales.</title>
        <authorList>
            <person name="Hensen N."/>
            <person name="Bonometti L."/>
            <person name="Westerberg I."/>
            <person name="Brannstrom I.O."/>
            <person name="Guillou S."/>
            <person name="Cros-Aarteil S."/>
            <person name="Calhoun S."/>
            <person name="Haridas S."/>
            <person name="Kuo A."/>
            <person name="Mondo S."/>
            <person name="Pangilinan J."/>
            <person name="Riley R."/>
            <person name="LaButti K."/>
            <person name="Andreopoulos B."/>
            <person name="Lipzen A."/>
            <person name="Chen C."/>
            <person name="Yan M."/>
            <person name="Daum C."/>
            <person name="Ng V."/>
            <person name="Clum A."/>
            <person name="Steindorff A."/>
            <person name="Ohm R.A."/>
            <person name="Martin F."/>
            <person name="Silar P."/>
            <person name="Natvig D.O."/>
            <person name="Lalanne C."/>
            <person name="Gautier V."/>
            <person name="Ament-Velasquez S.L."/>
            <person name="Kruys A."/>
            <person name="Hutchinson M.I."/>
            <person name="Powell A.J."/>
            <person name="Barry K."/>
            <person name="Miller A.N."/>
            <person name="Grigoriev I.V."/>
            <person name="Debuchy R."/>
            <person name="Gladieux P."/>
            <person name="Hiltunen Thoren M."/>
            <person name="Johannesson H."/>
        </authorList>
    </citation>
    <scope>NUCLEOTIDE SEQUENCE</scope>
    <source>
        <strain evidence="1">CBS 990.96</strain>
    </source>
</reference>
<organism evidence="1 2">
    <name type="scientific">Podospora fimiseda</name>
    <dbReference type="NCBI Taxonomy" id="252190"/>
    <lineage>
        <taxon>Eukaryota</taxon>
        <taxon>Fungi</taxon>
        <taxon>Dikarya</taxon>
        <taxon>Ascomycota</taxon>
        <taxon>Pezizomycotina</taxon>
        <taxon>Sordariomycetes</taxon>
        <taxon>Sordariomycetidae</taxon>
        <taxon>Sordariales</taxon>
        <taxon>Podosporaceae</taxon>
        <taxon>Podospora</taxon>
    </lineage>
</organism>
<proteinExistence type="predicted"/>
<sequence>KLCVTRGGYLGLVPDSARIGDEVWIVPGVRTPLILRYKGVDLDHGEQRFQKVGAAYIHGIMQGEGVAQ</sequence>
<dbReference type="Proteomes" id="UP001301958">
    <property type="component" value="Unassembled WGS sequence"/>
</dbReference>
<keyword evidence="2" id="KW-1185">Reference proteome</keyword>
<dbReference type="AlphaFoldDB" id="A0AAN6YKB3"/>
<dbReference type="Pfam" id="PF26639">
    <property type="entry name" value="Het-6_barrel"/>
    <property type="match status" value="1"/>
</dbReference>
<evidence type="ECO:0000313" key="1">
    <source>
        <dbReference type="EMBL" id="KAK4220649.1"/>
    </source>
</evidence>